<feature type="domain" description="Vps41 beta-propeller" evidence="1">
    <location>
        <begin position="38"/>
        <end position="205"/>
    </location>
</feature>
<dbReference type="GO" id="GO:0034058">
    <property type="term" value="P:endosomal vesicle fusion"/>
    <property type="evidence" value="ECO:0007669"/>
    <property type="project" value="TreeGrafter"/>
</dbReference>
<dbReference type="PANTHER" id="PTHR12616">
    <property type="entry name" value="VACUOLAR PROTEIN SORTING VPS41"/>
    <property type="match status" value="1"/>
</dbReference>
<dbReference type="InterPro" id="IPR036322">
    <property type="entry name" value="WD40_repeat_dom_sf"/>
</dbReference>
<dbReference type="Pfam" id="PF23411">
    <property type="entry name" value="Beta-prop_Vps41"/>
    <property type="match status" value="1"/>
</dbReference>
<dbReference type="PANTHER" id="PTHR12616:SF8">
    <property type="entry name" value="VACUOLAR PROTEIN SORTING-ASSOCIATED PROTEIN 8 HOMOLOG"/>
    <property type="match status" value="1"/>
</dbReference>
<sequence>MDNTEENAYESDQYELAASSIEESFEESEDTYIPFFSYKKIKGVLEDIFEKDSLSVAISTEKFLVFGTHWGHIHVIDLKGNISKSWHTHRAAVTSLACTKSNDFLISGGDDGKVVLHDFFSESRKVVADHQRPVKAVSIDPNYTATEGKIVSGGLLEQLIVHEERKWPLGKRDLILDEGNGAIHTISWNNNLLAVANEKVSIYTLSLFF</sequence>
<evidence type="ECO:0000259" key="1">
    <source>
        <dbReference type="Pfam" id="PF23411"/>
    </source>
</evidence>
<dbReference type="InterPro" id="IPR015943">
    <property type="entry name" value="WD40/YVTN_repeat-like_dom_sf"/>
</dbReference>
<dbReference type="GO" id="GO:0030897">
    <property type="term" value="C:HOPS complex"/>
    <property type="evidence" value="ECO:0007669"/>
    <property type="project" value="TreeGrafter"/>
</dbReference>
<dbReference type="InterPro" id="IPR001680">
    <property type="entry name" value="WD40_rpt"/>
</dbReference>
<evidence type="ECO:0000313" key="2">
    <source>
        <dbReference type="EMBL" id="OMJ27941.1"/>
    </source>
</evidence>
<accession>A0A1R1YLZ9</accession>
<reference evidence="3" key="1">
    <citation type="submission" date="2017-01" db="EMBL/GenBank/DDBJ databases">
        <authorList>
            <person name="Wang Y."/>
            <person name="White M."/>
            <person name="Kvist S."/>
            <person name="Moncalvo J.-M."/>
        </authorList>
    </citation>
    <scope>NUCLEOTIDE SEQUENCE [LARGE SCALE GENOMIC DNA]</scope>
    <source>
        <strain evidence="3">ID-206-W2</strain>
    </source>
</reference>
<dbReference type="InterPro" id="IPR057780">
    <property type="entry name" value="Beta-prop_Vps41"/>
</dbReference>
<organism evidence="2 3">
    <name type="scientific">Smittium culicis</name>
    <dbReference type="NCBI Taxonomy" id="133412"/>
    <lineage>
        <taxon>Eukaryota</taxon>
        <taxon>Fungi</taxon>
        <taxon>Fungi incertae sedis</taxon>
        <taxon>Zoopagomycota</taxon>
        <taxon>Kickxellomycotina</taxon>
        <taxon>Harpellomycetes</taxon>
        <taxon>Harpellales</taxon>
        <taxon>Legeriomycetaceae</taxon>
        <taxon>Smittium</taxon>
    </lineage>
</organism>
<name>A0A1R1YLZ9_9FUNG</name>
<dbReference type="OrthoDB" id="244107at2759"/>
<dbReference type="SUPFAM" id="SSF50978">
    <property type="entry name" value="WD40 repeat-like"/>
    <property type="match status" value="1"/>
</dbReference>
<dbReference type="AlphaFoldDB" id="A0A1R1YLZ9"/>
<protein>
    <submittedName>
        <fullName evidence="2">Vacuolar protein sorting-associated protein 41-like protein</fullName>
    </submittedName>
</protein>
<dbReference type="SMART" id="SM00320">
    <property type="entry name" value="WD40"/>
    <property type="match status" value="2"/>
</dbReference>
<proteinExistence type="predicted"/>
<dbReference type="Proteomes" id="UP000187429">
    <property type="component" value="Unassembled WGS sequence"/>
</dbReference>
<dbReference type="Gene3D" id="2.130.10.10">
    <property type="entry name" value="YVTN repeat-like/Quinoprotein amine dehydrogenase"/>
    <property type="match status" value="1"/>
</dbReference>
<evidence type="ECO:0000313" key="3">
    <source>
        <dbReference type="Proteomes" id="UP000187429"/>
    </source>
</evidence>
<dbReference type="GO" id="GO:0005770">
    <property type="term" value="C:late endosome"/>
    <property type="evidence" value="ECO:0007669"/>
    <property type="project" value="TreeGrafter"/>
</dbReference>
<dbReference type="InterPro" id="IPR045111">
    <property type="entry name" value="Vps41/Vps8"/>
</dbReference>
<gene>
    <name evidence="2" type="ORF">AYI69_g2606</name>
</gene>
<comment type="caution">
    <text evidence="2">The sequence shown here is derived from an EMBL/GenBank/DDBJ whole genome shotgun (WGS) entry which is preliminary data.</text>
</comment>
<keyword evidence="3" id="KW-1185">Reference proteome</keyword>
<dbReference type="GO" id="GO:0006623">
    <property type="term" value="P:protein targeting to vacuole"/>
    <property type="evidence" value="ECO:0007669"/>
    <property type="project" value="InterPro"/>
</dbReference>
<dbReference type="EMBL" id="LSSM01000768">
    <property type="protein sequence ID" value="OMJ27941.1"/>
    <property type="molecule type" value="Genomic_DNA"/>
</dbReference>